<dbReference type="Proteomes" id="UP001497497">
    <property type="component" value="Unassembled WGS sequence"/>
</dbReference>
<dbReference type="GO" id="GO:0003723">
    <property type="term" value="F:RNA binding"/>
    <property type="evidence" value="ECO:0007669"/>
    <property type="project" value="UniProtKB-UniRule"/>
</dbReference>
<feature type="zinc finger region" description="C3H1-type" evidence="8">
    <location>
        <begin position="126"/>
        <end position="153"/>
    </location>
</feature>
<dbReference type="Gene3D" id="3.30.70.330">
    <property type="match status" value="1"/>
</dbReference>
<reference evidence="12 13" key="1">
    <citation type="submission" date="2024-04" db="EMBL/GenBank/DDBJ databases">
        <authorList>
            <consortium name="Genoscope - CEA"/>
            <person name="William W."/>
        </authorList>
    </citation>
    <scope>NUCLEOTIDE SEQUENCE [LARGE SCALE GENOMIC DNA]</scope>
</reference>
<dbReference type="GO" id="GO:0003677">
    <property type="term" value="F:DNA binding"/>
    <property type="evidence" value="ECO:0007669"/>
    <property type="project" value="UniProtKB-KW"/>
</dbReference>
<dbReference type="SUPFAM" id="SSF54928">
    <property type="entry name" value="RNA-binding domain, RBD"/>
    <property type="match status" value="1"/>
</dbReference>
<feature type="compositionally biased region" description="Polar residues" evidence="9">
    <location>
        <begin position="400"/>
        <end position="409"/>
    </location>
</feature>
<feature type="compositionally biased region" description="Basic residues" evidence="9">
    <location>
        <begin position="520"/>
        <end position="533"/>
    </location>
</feature>
<evidence type="ECO:0000256" key="4">
    <source>
        <dbReference type="ARBA" id="ARBA00022833"/>
    </source>
</evidence>
<organism evidence="12 13">
    <name type="scientific">Lymnaea stagnalis</name>
    <name type="common">Great pond snail</name>
    <name type="synonym">Helix stagnalis</name>
    <dbReference type="NCBI Taxonomy" id="6523"/>
    <lineage>
        <taxon>Eukaryota</taxon>
        <taxon>Metazoa</taxon>
        <taxon>Spiralia</taxon>
        <taxon>Lophotrochozoa</taxon>
        <taxon>Mollusca</taxon>
        <taxon>Gastropoda</taxon>
        <taxon>Heterobranchia</taxon>
        <taxon>Euthyneura</taxon>
        <taxon>Panpulmonata</taxon>
        <taxon>Hygrophila</taxon>
        <taxon>Lymnaeoidea</taxon>
        <taxon>Lymnaeidae</taxon>
        <taxon>Lymnaea</taxon>
    </lineage>
</organism>
<dbReference type="InterPro" id="IPR000504">
    <property type="entry name" value="RRM_dom"/>
</dbReference>
<dbReference type="GO" id="GO:0008270">
    <property type="term" value="F:zinc ion binding"/>
    <property type="evidence" value="ECO:0007669"/>
    <property type="project" value="UniProtKB-KW"/>
</dbReference>
<dbReference type="InterPro" id="IPR012677">
    <property type="entry name" value="Nucleotide-bd_a/b_plait_sf"/>
</dbReference>
<dbReference type="InterPro" id="IPR003954">
    <property type="entry name" value="RRM_euk-type"/>
</dbReference>
<evidence type="ECO:0000256" key="3">
    <source>
        <dbReference type="ARBA" id="ARBA00022771"/>
    </source>
</evidence>
<dbReference type="CDD" id="cd12540">
    <property type="entry name" value="RRM_U2AFBPL"/>
    <property type="match status" value="1"/>
</dbReference>
<evidence type="ECO:0000256" key="1">
    <source>
        <dbReference type="ARBA" id="ARBA00022723"/>
    </source>
</evidence>
<dbReference type="FunFam" id="3.30.70.330:FF:000318">
    <property type="entry name" value="Zinc finger CCCH domain-containing protein 5"/>
    <property type="match status" value="1"/>
</dbReference>
<evidence type="ECO:0000256" key="2">
    <source>
        <dbReference type="ARBA" id="ARBA00022737"/>
    </source>
</evidence>
<keyword evidence="3 8" id="KW-0863">Zinc-finger</keyword>
<keyword evidence="2" id="KW-0677">Repeat</keyword>
<protein>
    <submittedName>
        <fullName evidence="12">Uncharacterized protein</fullName>
    </submittedName>
</protein>
<feature type="domain" description="C3H1-type" evidence="11">
    <location>
        <begin position="126"/>
        <end position="153"/>
    </location>
</feature>
<feature type="compositionally biased region" description="Basic residues" evidence="9">
    <location>
        <begin position="194"/>
        <end position="364"/>
    </location>
</feature>
<dbReference type="PROSITE" id="PS50103">
    <property type="entry name" value="ZF_C3H1"/>
    <property type="match status" value="1"/>
</dbReference>
<proteinExistence type="predicted"/>
<keyword evidence="13" id="KW-1185">Reference proteome</keyword>
<dbReference type="InterPro" id="IPR009145">
    <property type="entry name" value="U2AF_small"/>
</dbReference>
<dbReference type="GO" id="GO:0089701">
    <property type="term" value="C:U2AF complex"/>
    <property type="evidence" value="ECO:0007669"/>
    <property type="project" value="InterPro"/>
</dbReference>
<dbReference type="GO" id="GO:0000398">
    <property type="term" value="P:mRNA splicing, via spliceosome"/>
    <property type="evidence" value="ECO:0007669"/>
    <property type="project" value="InterPro"/>
</dbReference>
<comment type="caution">
    <text evidence="12">The sequence shown here is derived from an EMBL/GenBank/DDBJ whole genome shotgun (WGS) entry which is preliminary data.</text>
</comment>
<feature type="compositionally biased region" description="Polar residues" evidence="9">
    <location>
        <begin position="416"/>
        <end position="481"/>
    </location>
</feature>
<dbReference type="InterPro" id="IPR035979">
    <property type="entry name" value="RBD_domain_sf"/>
</dbReference>
<dbReference type="PANTHER" id="PTHR12620">
    <property type="entry name" value="U2 SNRNP AUXILIARY FACTOR, SMALL SUBUNIT"/>
    <property type="match status" value="1"/>
</dbReference>
<evidence type="ECO:0000259" key="10">
    <source>
        <dbReference type="PROSITE" id="PS50102"/>
    </source>
</evidence>
<feature type="compositionally biased region" description="Low complexity" evidence="9">
    <location>
        <begin position="176"/>
        <end position="185"/>
    </location>
</feature>
<evidence type="ECO:0000256" key="7">
    <source>
        <dbReference type="PROSITE-ProRule" id="PRU00176"/>
    </source>
</evidence>
<keyword evidence="6" id="KW-0238">DNA-binding</keyword>
<feature type="region of interest" description="Disordered" evidence="9">
    <location>
        <begin position="174"/>
        <end position="547"/>
    </location>
</feature>
<keyword evidence="1 8" id="KW-0479">Metal-binding</keyword>
<evidence type="ECO:0000256" key="6">
    <source>
        <dbReference type="ARBA" id="ARBA00023125"/>
    </source>
</evidence>
<dbReference type="InterPro" id="IPR000571">
    <property type="entry name" value="Znf_CCCH"/>
</dbReference>
<keyword evidence="4 8" id="KW-0862">Zinc</keyword>
<evidence type="ECO:0000256" key="8">
    <source>
        <dbReference type="PROSITE-ProRule" id="PRU00723"/>
    </source>
</evidence>
<evidence type="ECO:0000313" key="13">
    <source>
        <dbReference type="Proteomes" id="UP001497497"/>
    </source>
</evidence>
<name>A0AAV2IEW7_LYMST</name>
<dbReference type="PRINTS" id="PR01848">
    <property type="entry name" value="U2AUXFACTOR"/>
</dbReference>
<dbReference type="Pfam" id="PF00076">
    <property type="entry name" value="RRM_1"/>
    <property type="match status" value="1"/>
</dbReference>
<feature type="domain" description="RRM" evidence="10">
    <location>
        <begin position="18"/>
        <end position="117"/>
    </location>
</feature>
<dbReference type="PROSITE" id="PS50102">
    <property type="entry name" value="RRM"/>
    <property type="match status" value="1"/>
</dbReference>
<evidence type="ECO:0000256" key="9">
    <source>
        <dbReference type="SAM" id="MobiDB-lite"/>
    </source>
</evidence>
<feature type="compositionally biased region" description="Low complexity" evidence="9">
    <location>
        <begin position="498"/>
        <end position="510"/>
    </location>
</feature>
<evidence type="ECO:0000313" key="12">
    <source>
        <dbReference type="EMBL" id="CAL1543267.1"/>
    </source>
</evidence>
<gene>
    <name evidence="12" type="ORF">GSLYS_00016801001</name>
</gene>
<feature type="compositionally biased region" description="Basic and acidic residues" evidence="9">
    <location>
        <begin position="365"/>
        <end position="376"/>
    </location>
</feature>
<evidence type="ECO:0000259" key="11">
    <source>
        <dbReference type="PROSITE" id="PS50103"/>
    </source>
</evidence>
<evidence type="ECO:0000256" key="5">
    <source>
        <dbReference type="ARBA" id="ARBA00022884"/>
    </source>
</evidence>
<dbReference type="EMBL" id="CAXITT010000537">
    <property type="protein sequence ID" value="CAL1543267.1"/>
    <property type="molecule type" value="Genomic_DNA"/>
</dbReference>
<dbReference type="SMART" id="SM00361">
    <property type="entry name" value="RRM_1"/>
    <property type="match status" value="1"/>
</dbReference>
<accession>A0AAV2IEW7</accession>
<dbReference type="AlphaFoldDB" id="A0AAV2IEW7"/>
<keyword evidence="5 7" id="KW-0694">RNA-binding</keyword>
<sequence>MPIWRPVFLYHDYPDSSTTILIPNMFSSFQLEQSIVDNNDTDVSLEYDDNELYQSFKDFYEDTVPEFKTVGTVVQLKVCCNCEPHLRGNVYVQYKRESAAQKAYEKFNARWYGGRQLTCIFVNIESWKAAICGLASKKRCPKGKFCNFLHVFRNPRGEFVDMDFDQNYSERHKNNIENTNHPINNSKPESVRSSHIKRHYKSNSRSRRSGSKSSSRSRPRSRSKSVIRSRQRSRSKSASRSRRRSRSKSTSRLRQRSRSKSVSRSRRHARSKSAGRSRRRSRSKSTSRLRQRSRSKSVSMSRRRSRSKSAGRSRRRPRSKSTSRLRQRSRSKSVSRSRRRSRSKSASRSRQSRSKSASRSRKHSRSDSPSRSERSRSKSASRSNFSLNSPLASSLKHRSQSFSPEQPTKTNKRSRSCSASPKRSVSPSETFGNKSSRSGSLSKFPRSQQSPSCSPNTNRSLLNVNINKSPSHNSISSQNRGDYSLSKELTKRSRSPSHNRSMSSSSSCDDFSSRDMGSVGHRKKRKCHKKKKISNGSGKSSDSEEENFYEYVEKTKETLIPK</sequence>